<dbReference type="OrthoDB" id="6366728at2759"/>
<feature type="transmembrane region" description="Helical" evidence="8">
    <location>
        <begin position="138"/>
        <end position="159"/>
    </location>
</feature>
<gene>
    <name evidence="9" type="ORF">Cfor_03359</name>
</gene>
<feature type="transmembrane region" description="Helical" evidence="8">
    <location>
        <begin position="338"/>
        <end position="365"/>
    </location>
</feature>
<accession>A0A6L2QAD8</accession>
<dbReference type="GO" id="GO:0007635">
    <property type="term" value="P:chemosensory behavior"/>
    <property type="evidence" value="ECO:0007669"/>
    <property type="project" value="TreeGrafter"/>
</dbReference>
<dbReference type="GO" id="GO:0005886">
    <property type="term" value="C:plasma membrane"/>
    <property type="evidence" value="ECO:0007669"/>
    <property type="project" value="UniProtKB-SubCell"/>
</dbReference>
<feature type="transmembrane region" description="Helical" evidence="8">
    <location>
        <begin position="171"/>
        <end position="193"/>
    </location>
</feature>
<dbReference type="InterPro" id="IPR013604">
    <property type="entry name" value="7TM_chemorcpt"/>
</dbReference>
<dbReference type="Proteomes" id="UP000502823">
    <property type="component" value="Unassembled WGS sequence"/>
</dbReference>
<dbReference type="InParanoid" id="A0A6L2QAD8"/>
<keyword evidence="6 8" id="KW-0675">Receptor</keyword>
<evidence type="ECO:0000256" key="2">
    <source>
        <dbReference type="ARBA" id="ARBA00022475"/>
    </source>
</evidence>
<keyword evidence="3 8" id="KW-0812">Transmembrane</keyword>
<proteinExistence type="inferred from homology"/>
<evidence type="ECO:0000256" key="8">
    <source>
        <dbReference type="RuleBase" id="RU363108"/>
    </source>
</evidence>
<comment type="caution">
    <text evidence="9">The sequence shown here is derived from an EMBL/GenBank/DDBJ whole genome shotgun (WGS) entry which is preliminary data.</text>
</comment>
<dbReference type="GO" id="GO:0008049">
    <property type="term" value="P:male courtship behavior"/>
    <property type="evidence" value="ECO:0007669"/>
    <property type="project" value="TreeGrafter"/>
</dbReference>
<dbReference type="GO" id="GO:0007165">
    <property type="term" value="P:signal transduction"/>
    <property type="evidence" value="ECO:0007669"/>
    <property type="project" value="UniProtKB-KW"/>
</dbReference>
<keyword evidence="2 8" id="KW-1003">Cell membrane</keyword>
<reference evidence="10" key="1">
    <citation type="submission" date="2020-01" db="EMBL/GenBank/DDBJ databases">
        <title>Draft genome sequence of the Termite Coptotermes fromosanus.</title>
        <authorList>
            <person name="Itakura S."/>
            <person name="Yosikawa Y."/>
            <person name="Umezawa K."/>
        </authorList>
    </citation>
    <scope>NUCLEOTIDE SEQUENCE [LARGE SCALE GENOMIC DNA]</scope>
</reference>
<dbReference type="Pfam" id="PF08395">
    <property type="entry name" value="7tm_7"/>
    <property type="match status" value="1"/>
</dbReference>
<dbReference type="PANTHER" id="PTHR21143">
    <property type="entry name" value="INVERTEBRATE GUSTATORY RECEPTOR"/>
    <property type="match status" value="1"/>
</dbReference>
<evidence type="ECO:0000313" key="10">
    <source>
        <dbReference type="Proteomes" id="UP000502823"/>
    </source>
</evidence>
<comment type="similarity">
    <text evidence="8">Belongs to the insect chemoreceptor superfamily. Gustatory receptor (GR) family.</text>
</comment>
<keyword evidence="7 8" id="KW-0807">Transducer</keyword>
<comment type="subcellular location">
    <subcellularLocation>
        <location evidence="1 8">Cell membrane</location>
        <topology evidence="1 8">Multi-pass membrane protein</topology>
    </subcellularLocation>
</comment>
<sequence length="436" mass="49480">MENTSSIKHELKYTYYLSKVLCLAPYSFFSDPIACGKCINTNLWSNVTGLIWTLFMSVVMVMGLIGGIFRYQNTGHDNVGITVNTIFCFPMNFINALLSFVVLFLKRYKFADLIEKLSEIDDGVCQIKLCKSAKCQNYFLHFTLIVCLMLAAFMCFDVVEAENRKYFIYCSLYRVAYFISIVLIIQFCHIVMCTQQRLFILRKQISSVSENKIPVAVSSTPKPILIEEISKSELPSVMSVFSETVYLSYDSRMKCQSASNNLLLPTKLPDPHKIISYRQIYSNIYDAVQLINSIYGFLLLLLFTRAAAGLVTNIYHLASITLGGEIVDQFENWGAPAHIFSLACWISIFLSTVIAMTVTCQVVILESKKIGDIIQKLLLQQHVRCEAVEQLKLFSEQVTKNKIEFSALCLFKVDMSLLCTILASVTSYIIVLVQFK</sequence>
<keyword evidence="5 8" id="KW-0472">Membrane</keyword>
<feature type="transmembrane region" description="Helical" evidence="8">
    <location>
        <begin position="81"/>
        <end position="105"/>
    </location>
</feature>
<keyword evidence="10" id="KW-1185">Reference proteome</keyword>
<evidence type="ECO:0000256" key="5">
    <source>
        <dbReference type="ARBA" id="ARBA00023136"/>
    </source>
</evidence>
<feature type="transmembrane region" description="Helical" evidence="8">
    <location>
        <begin position="294"/>
        <end position="318"/>
    </location>
</feature>
<evidence type="ECO:0000256" key="4">
    <source>
        <dbReference type="ARBA" id="ARBA00022989"/>
    </source>
</evidence>
<feature type="transmembrane region" description="Helical" evidence="8">
    <location>
        <begin position="49"/>
        <end position="69"/>
    </location>
</feature>
<evidence type="ECO:0000256" key="3">
    <source>
        <dbReference type="ARBA" id="ARBA00022692"/>
    </source>
</evidence>
<evidence type="ECO:0000256" key="7">
    <source>
        <dbReference type="ARBA" id="ARBA00023224"/>
    </source>
</evidence>
<protein>
    <recommendedName>
        <fullName evidence="8">Gustatory receptor</fullName>
    </recommendedName>
</protein>
<keyword evidence="4 8" id="KW-1133">Transmembrane helix</keyword>
<organism evidence="9 10">
    <name type="scientific">Coptotermes formosanus</name>
    <name type="common">Formosan subterranean termite</name>
    <dbReference type="NCBI Taxonomy" id="36987"/>
    <lineage>
        <taxon>Eukaryota</taxon>
        <taxon>Metazoa</taxon>
        <taxon>Ecdysozoa</taxon>
        <taxon>Arthropoda</taxon>
        <taxon>Hexapoda</taxon>
        <taxon>Insecta</taxon>
        <taxon>Pterygota</taxon>
        <taxon>Neoptera</taxon>
        <taxon>Polyneoptera</taxon>
        <taxon>Dictyoptera</taxon>
        <taxon>Blattodea</taxon>
        <taxon>Blattoidea</taxon>
        <taxon>Termitoidae</taxon>
        <taxon>Rhinotermitidae</taxon>
        <taxon>Coptotermes</taxon>
    </lineage>
</organism>
<dbReference type="GO" id="GO:0050909">
    <property type="term" value="P:sensory perception of taste"/>
    <property type="evidence" value="ECO:0007669"/>
    <property type="project" value="InterPro"/>
</dbReference>
<evidence type="ECO:0000256" key="1">
    <source>
        <dbReference type="ARBA" id="ARBA00004651"/>
    </source>
</evidence>
<dbReference type="EMBL" id="BLKM01001292">
    <property type="protein sequence ID" value="GFG39915.1"/>
    <property type="molecule type" value="Genomic_DNA"/>
</dbReference>
<comment type="function">
    <text evidence="8">Gustatory receptor which mediates acceptance or avoidance behavior, depending on its substrates.</text>
</comment>
<dbReference type="PANTHER" id="PTHR21143:SF133">
    <property type="entry name" value="GUSTATORY AND PHEROMONE RECEPTOR 32A-RELATED"/>
    <property type="match status" value="1"/>
</dbReference>
<dbReference type="GO" id="GO:0030424">
    <property type="term" value="C:axon"/>
    <property type="evidence" value="ECO:0007669"/>
    <property type="project" value="TreeGrafter"/>
</dbReference>
<dbReference type="GO" id="GO:0030425">
    <property type="term" value="C:dendrite"/>
    <property type="evidence" value="ECO:0007669"/>
    <property type="project" value="TreeGrafter"/>
</dbReference>
<dbReference type="AlphaFoldDB" id="A0A6L2QAD8"/>
<name>A0A6L2QAD8_COPFO</name>
<dbReference type="GO" id="GO:0043025">
    <property type="term" value="C:neuronal cell body"/>
    <property type="evidence" value="ECO:0007669"/>
    <property type="project" value="TreeGrafter"/>
</dbReference>
<evidence type="ECO:0000313" key="9">
    <source>
        <dbReference type="EMBL" id="GFG39915.1"/>
    </source>
</evidence>
<evidence type="ECO:0000256" key="6">
    <source>
        <dbReference type="ARBA" id="ARBA00023170"/>
    </source>
</evidence>
<feature type="transmembrane region" description="Helical" evidence="8">
    <location>
        <begin position="415"/>
        <end position="435"/>
    </location>
</feature>